<evidence type="ECO:0000256" key="8">
    <source>
        <dbReference type="ARBA" id="ARBA00023133"/>
    </source>
</evidence>
<comment type="catalytic activity">
    <reaction evidence="11">
        <text>Fe(II)-heme o + 2 A + H2O = Fe(II)-heme a + 2 AH2</text>
        <dbReference type="Rhea" id="RHEA:63388"/>
        <dbReference type="ChEBI" id="CHEBI:13193"/>
        <dbReference type="ChEBI" id="CHEBI:15377"/>
        <dbReference type="ChEBI" id="CHEBI:17499"/>
        <dbReference type="ChEBI" id="CHEBI:60530"/>
        <dbReference type="ChEBI" id="CHEBI:61715"/>
        <dbReference type="EC" id="1.17.99.9"/>
    </reaction>
    <physiologicalReaction direction="left-to-right" evidence="11">
        <dbReference type="Rhea" id="RHEA:63389"/>
    </physiologicalReaction>
</comment>
<evidence type="ECO:0000256" key="6">
    <source>
        <dbReference type="ARBA" id="ARBA00023002"/>
    </source>
</evidence>
<comment type="caution">
    <text evidence="14">The sequence shown here is derived from an EMBL/GenBank/DDBJ whole genome shotgun (WGS) entry which is preliminary data.</text>
</comment>
<accession>A0ABQ8EWZ5</accession>
<dbReference type="EMBL" id="JAFCIX010000545">
    <property type="protein sequence ID" value="KAH6588023.1"/>
    <property type="molecule type" value="Genomic_DNA"/>
</dbReference>
<comment type="pathway">
    <text evidence="10">Porphyrin-containing compound metabolism; heme A biosynthesis; heme A from heme O: step 1/1.</text>
</comment>
<evidence type="ECO:0000256" key="13">
    <source>
        <dbReference type="SAM" id="Phobius"/>
    </source>
</evidence>
<dbReference type="InterPro" id="IPR023754">
    <property type="entry name" value="HemeA_Synthase_type2"/>
</dbReference>
<evidence type="ECO:0000313" key="15">
    <source>
        <dbReference type="Proteomes" id="UP001648503"/>
    </source>
</evidence>
<organism evidence="14 15">
    <name type="scientific">Batrachochytrium salamandrivorans</name>
    <dbReference type="NCBI Taxonomy" id="1357716"/>
    <lineage>
        <taxon>Eukaryota</taxon>
        <taxon>Fungi</taxon>
        <taxon>Fungi incertae sedis</taxon>
        <taxon>Chytridiomycota</taxon>
        <taxon>Chytridiomycota incertae sedis</taxon>
        <taxon>Chytridiomycetes</taxon>
        <taxon>Rhizophydiales</taxon>
        <taxon>Rhizophydiales incertae sedis</taxon>
        <taxon>Batrachochytrium</taxon>
    </lineage>
</organism>
<keyword evidence="15" id="KW-1185">Reference proteome</keyword>
<sequence length="583" mass="64599">MLIRHVVAAGVRKQCNRAFADCIVSSRLPLLVHLGIGSPLYPDAAGTTGATFTSSAAGILSRNPTTHGALGLAASSIPLKSHHKNMSNSKPALVPAVSSPKCDDHAGVNLIPLLSAIEKTWRSVFSPTRTLTSTLDGPYTAPTTSIFASITKRLAQSHSLYHRKHNTVQYYFASFGTRCTHTQSNIQHDLAKTDGQDRRNEEFPRMQEERNDPTMVCRPIVGYWYIFSGALVFGIVVIGGLTRLTESGLSIVEWNLIKGIRPPQSQSEWEAEFEKYQQFPEYKISNHGMTLAEFKFIFFMEWSHRMLGRFIGLSFVVPGVYFAYKGYMTRSIKYRSFFVATMIGFQGLLGWYMVKSGLSDTIMETPHAVPRVSHYWLCAHLGSAFAIYSVMLMTGLNIIKANRILTLKNAQNALGSIIPPRSFRTSAKGTACLVFLTALSGALVAGLDAGLIYNEFPYMGNTIIPEDYWAFFTRSEQTHSPMLWIRNILENPTAVQFNHRVLGCTTFATVVSLWIASRRVRLPRTSRLATNVLLGVAVAQVSLGITTLIYLVPIPLAAAHQSGSLMLLTCALWLVHTLRILPK</sequence>
<gene>
    <name evidence="14" type="ORF">BASA50_010886</name>
</gene>
<feature type="compositionally biased region" description="Basic and acidic residues" evidence="12">
    <location>
        <begin position="189"/>
        <end position="210"/>
    </location>
</feature>
<feature type="transmembrane region" description="Helical" evidence="13">
    <location>
        <begin position="220"/>
        <end position="241"/>
    </location>
</feature>
<dbReference type="Proteomes" id="UP001648503">
    <property type="component" value="Unassembled WGS sequence"/>
</dbReference>
<evidence type="ECO:0000256" key="10">
    <source>
        <dbReference type="ARBA" id="ARBA00044501"/>
    </source>
</evidence>
<keyword evidence="4" id="KW-0479">Metal-binding</keyword>
<feature type="region of interest" description="Disordered" evidence="12">
    <location>
        <begin position="187"/>
        <end position="210"/>
    </location>
</feature>
<evidence type="ECO:0000256" key="1">
    <source>
        <dbReference type="ARBA" id="ARBA00001970"/>
    </source>
</evidence>
<dbReference type="HAMAP" id="MF_01665">
    <property type="entry name" value="HemeA_synth_type2"/>
    <property type="match status" value="1"/>
</dbReference>
<protein>
    <recommendedName>
        <fullName evidence="16">Cytochrome oxidase assembly protein</fullName>
    </recommendedName>
</protein>
<keyword evidence="3 13" id="KW-0812">Transmembrane</keyword>
<evidence type="ECO:0000256" key="9">
    <source>
        <dbReference type="ARBA" id="ARBA00023136"/>
    </source>
</evidence>
<keyword evidence="7" id="KW-0408">Iron</keyword>
<keyword evidence="9 13" id="KW-0472">Membrane</keyword>
<evidence type="ECO:0000256" key="7">
    <source>
        <dbReference type="ARBA" id="ARBA00023004"/>
    </source>
</evidence>
<dbReference type="InterPro" id="IPR003780">
    <property type="entry name" value="COX15/CtaA_fam"/>
</dbReference>
<evidence type="ECO:0000256" key="11">
    <source>
        <dbReference type="ARBA" id="ARBA00048044"/>
    </source>
</evidence>
<comment type="subcellular location">
    <subcellularLocation>
        <location evidence="2">Membrane</location>
        <topology evidence="2">Multi-pass membrane protein</topology>
    </subcellularLocation>
</comment>
<dbReference type="PANTHER" id="PTHR23289:SF2">
    <property type="entry name" value="CYTOCHROME C OXIDASE ASSEMBLY PROTEIN COX15 HOMOLOG"/>
    <property type="match status" value="1"/>
</dbReference>
<evidence type="ECO:0000313" key="14">
    <source>
        <dbReference type="EMBL" id="KAH6588023.1"/>
    </source>
</evidence>
<evidence type="ECO:0000256" key="2">
    <source>
        <dbReference type="ARBA" id="ARBA00004141"/>
    </source>
</evidence>
<evidence type="ECO:0008006" key="16">
    <source>
        <dbReference type="Google" id="ProtNLM"/>
    </source>
</evidence>
<name>A0ABQ8EWZ5_9FUNG</name>
<reference evidence="14 15" key="1">
    <citation type="submission" date="2021-02" db="EMBL/GenBank/DDBJ databases">
        <title>Variation within the Batrachochytrium salamandrivorans European outbreak.</title>
        <authorList>
            <person name="Kelly M."/>
            <person name="Pasmans F."/>
            <person name="Shea T.P."/>
            <person name="Munoz J.F."/>
            <person name="Carranza S."/>
            <person name="Cuomo C.A."/>
            <person name="Martel A."/>
        </authorList>
    </citation>
    <scope>NUCLEOTIDE SEQUENCE [LARGE SCALE GENOMIC DNA]</scope>
    <source>
        <strain evidence="14 15">AMFP18/2</strain>
    </source>
</reference>
<feature type="transmembrane region" description="Helical" evidence="13">
    <location>
        <begin position="336"/>
        <end position="354"/>
    </location>
</feature>
<keyword evidence="5 13" id="KW-1133">Transmembrane helix</keyword>
<keyword evidence="8" id="KW-0350">Heme biosynthesis</keyword>
<feature type="transmembrane region" description="Helical" evidence="13">
    <location>
        <begin position="564"/>
        <end position="581"/>
    </location>
</feature>
<feature type="transmembrane region" description="Helical" evidence="13">
    <location>
        <begin position="306"/>
        <end position="324"/>
    </location>
</feature>
<dbReference type="PANTHER" id="PTHR23289">
    <property type="entry name" value="CYTOCHROME C OXIDASE ASSEMBLY PROTEIN COX15"/>
    <property type="match status" value="1"/>
</dbReference>
<evidence type="ECO:0000256" key="4">
    <source>
        <dbReference type="ARBA" id="ARBA00022723"/>
    </source>
</evidence>
<feature type="transmembrane region" description="Helical" evidence="13">
    <location>
        <begin position="497"/>
        <end position="516"/>
    </location>
</feature>
<evidence type="ECO:0000256" key="3">
    <source>
        <dbReference type="ARBA" id="ARBA00022692"/>
    </source>
</evidence>
<feature type="transmembrane region" description="Helical" evidence="13">
    <location>
        <begin position="431"/>
        <end position="453"/>
    </location>
</feature>
<keyword evidence="6" id="KW-0560">Oxidoreductase</keyword>
<feature type="transmembrane region" description="Helical" evidence="13">
    <location>
        <begin position="374"/>
        <end position="399"/>
    </location>
</feature>
<evidence type="ECO:0000256" key="12">
    <source>
        <dbReference type="SAM" id="MobiDB-lite"/>
    </source>
</evidence>
<evidence type="ECO:0000256" key="5">
    <source>
        <dbReference type="ARBA" id="ARBA00022989"/>
    </source>
</evidence>
<comment type="cofactor">
    <cofactor evidence="1">
        <name>heme b</name>
        <dbReference type="ChEBI" id="CHEBI:60344"/>
    </cofactor>
</comment>
<dbReference type="Pfam" id="PF02628">
    <property type="entry name" value="COX15-CtaA"/>
    <property type="match status" value="1"/>
</dbReference>
<feature type="transmembrane region" description="Helical" evidence="13">
    <location>
        <begin position="528"/>
        <end position="552"/>
    </location>
</feature>
<proteinExistence type="inferred from homology"/>